<evidence type="ECO:0000256" key="1">
    <source>
        <dbReference type="SAM" id="MobiDB-lite"/>
    </source>
</evidence>
<dbReference type="EMBL" id="VYUY01000007">
    <property type="protein sequence ID" value="KAA9134547.1"/>
    <property type="molecule type" value="Genomic_DNA"/>
</dbReference>
<keyword evidence="2" id="KW-1133">Transmembrane helix</keyword>
<dbReference type="RefSeq" id="WP_150892844.1">
    <property type="nucleotide sequence ID" value="NZ_VYUY01000007.1"/>
</dbReference>
<feature type="transmembrane region" description="Helical" evidence="2">
    <location>
        <begin position="6"/>
        <end position="28"/>
    </location>
</feature>
<name>A0A5N0TK87_9MICO</name>
<feature type="region of interest" description="Disordered" evidence="1">
    <location>
        <begin position="232"/>
        <end position="271"/>
    </location>
</feature>
<keyword evidence="2" id="KW-0812">Transmembrane</keyword>
<proteinExistence type="predicted"/>
<feature type="compositionally biased region" description="Basic and acidic residues" evidence="1">
    <location>
        <begin position="256"/>
        <end position="271"/>
    </location>
</feature>
<keyword evidence="2" id="KW-0472">Membrane</keyword>
<sequence length="271" mass="29876">MDFFQFLGSYWWLAFPLMGALGGVGSAWERSAKRRHKRRLEILEAKREMKAVEIAARQRPEPETPTAAAHAASAADLLARTEAEHDAITARWLEYELDVAKMIAYPAMSDGRQPLTAGFLRAKKVADRLRPPASGPAPTPQELAAYQNAVTDYEVAFELAERDARRLKDSSFTAPERKRLDVAKQLLTVAVDEAATPAERQLAYKRVREELDGLISLSDGAIDVLERKVALELPASERPPLPPPSAPRASPGSAPEPHDPPHPEQLPPERG</sequence>
<feature type="compositionally biased region" description="Pro residues" evidence="1">
    <location>
        <begin position="237"/>
        <end position="246"/>
    </location>
</feature>
<keyword evidence="4" id="KW-1185">Reference proteome</keyword>
<reference evidence="4" key="1">
    <citation type="submission" date="2019-09" db="EMBL/GenBank/DDBJ databases">
        <title>Mumia zhuanghuii sp. nov. isolated from the intestinal contents of plateau pika (Ochotona curzoniae) in the Qinghai-Tibet plateau of China.</title>
        <authorList>
            <person name="Tian Z."/>
        </authorList>
    </citation>
    <scope>NUCLEOTIDE SEQUENCE [LARGE SCALE GENOMIC DNA]</scope>
    <source>
        <strain evidence="4">L-033</strain>
    </source>
</reference>
<evidence type="ECO:0000313" key="3">
    <source>
        <dbReference type="EMBL" id="KAA9134547.1"/>
    </source>
</evidence>
<evidence type="ECO:0000313" key="4">
    <source>
        <dbReference type="Proteomes" id="UP000326838"/>
    </source>
</evidence>
<organism evidence="3 4">
    <name type="scientific">Microbacterium caowuchunii</name>
    <dbReference type="NCBI Taxonomy" id="2614638"/>
    <lineage>
        <taxon>Bacteria</taxon>
        <taxon>Bacillati</taxon>
        <taxon>Actinomycetota</taxon>
        <taxon>Actinomycetes</taxon>
        <taxon>Micrococcales</taxon>
        <taxon>Microbacteriaceae</taxon>
        <taxon>Microbacterium</taxon>
    </lineage>
</organism>
<gene>
    <name evidence="3" type="ORF">F6B40_07255</name>
</gene>
<dbReference type="AlphaFoldDB" id="A0A5N0TK87"/>
<accession>A0A5N0TK87</accession>
<evidence type="ECO:0000256" key="2">
    <source>
        <dbReference type="SAM" id="Phobius"/>
    </source>
</evidence>
<comment type="caution">
    <text evidence="3">The sequence shown here is derived from an EMBL/GenBank/DDBJ whole genome shotgun (WGS) entry which is preliminary data.</text>
</comment>
<protein>
    <submittedName>
        <fullName evidence="3">Uncharacterized protein</fullName>
    </submittedName>
</protein>
<dbReference type="Proteomes" id="UP000326838">
    <property type="component" value="Unassembled WGS sequence"/>
</dbReference>